<dbReference type="EMBL" id="KB206706">
    <property type="protein sequence ID" value="ELP88710.1"/>
    <property type="molecule type" value="Genomic_DNA"/>
</dbReference>
<dbReference type="Pfam" id="PF00241">
    <property type="entry name" value="Cofilin_ADF"/>
    <property type="match status" value="1"/>
</dbReference>
<dbReference type="OMA" id="QCRFAVY"/>
<comment type="similarity">
    <text evidence="1">Belongs to the actin-binding proteins ADF family.</text>
</comment>
<feature type="domain" description="ADF-H" evidence="3">
    <location>
        <begin position="3"/>
        <end position="134"/>
    </location>
</feature>
<reference evidence="4 5" key="1">
    <citation type="submission" date="2012-10" db="EMBL/GenBank/DDBJ databases">
        <authorList>
            <person name="Zafar N."/>
            <person name="Inman J."/>
            <person name="Hall N."/>
            <person name="Lorenzi H."/>
            <person name="Caler E."/>
        </authorList>
    </citation>
    <scope>NUCLEOTIDE SEQUENCE [LARGE SCALE GENOMIC DNA]</scope>
    <source>
        <strain evidence="4 5">IP1</strain>
    </source>
</reference>
<keyword evidence="2" id="KW-0009">Actin-binding</keyword>
<sequence length="138" mass="15831">MSGIQLSDVVTSLYNEFKLSHKWRYILFKLNDKMTEIVVDKTAPFDETYEDFTKALPPKSARYGVYHLQYNQGSGKREKIIFYLWTPAACSIKEKMVYSATKATIKQAFVGLSVEIQATGYIELDEQKVIDKVKSVSQ</sequence>
<proteinExistence type="inferred from homology"/>
<name>L7FM71_ENTIV</name>
<keyword evidence="5" id="KW-1185">Reference proteome</keyword>
<dbReference type="PROSITE" id="PS51263">
    <property type="entry name" value="ADF_H"/>
    <property type="match status" value="1"/>
</dbReference>
<gene>
    <name evidence="4" type="ORF">EIN_530700</name>
</gene>
<evidence type="ECO:0000256" key="1">
    <source>
        <dbReference type="ARBA" id="ARBA00006844"/>
    </source>
</evidence>
<dbReference type="CDD" id="cd11286">
    <property type="entry name" value="ADF_cofilin_like"/>
    <property type="match status" value="1"/>
</dbReference>
<dbReference type="Gene3D" id="3.40.20.10">
    <property type="entry name" value="Severin"/>
    <property type="match status" value="1"/>
</dbReference>
<dbReference type="Proteomes" id="UP000014680">
    <property type="component" value="Unassembled WGS sequence"/>
</dbReference>
<dbReference type="GO" id="GO:0003779">
    <property type="term" value="F:actin binding"/>
    <property type="evidence" value="ECO:0007669"/>
    <property type="project" value="UniProtKB-KW"/>
</dbReference>
<protein>
    <submittedName>
        <fullName evidence="4">Actophorin, putative</fullName>
    </submittedName>
</protein>
<dbReference type="VEuPathDB" id="AmoebaDB:EIN_530700"/>
<dbReference type="PRINTS" id="PR00006">
    <property type="entry name" value="COFILIN"/>
</dbReference>
<dbReference type="AlphaFoldDB" id="L7FM71"/>
<dbReference type="PANTHER" id="PTHR11913">
    <property type="entry name" value="COFILIN-RELATED"/>
    <property type="match status" value="1"/>
</dbReference>
<accession>L7FM71</accession>
<dbReference type="SMART" id="SM00102">
    <property type="entry name" value="ADF"/>
    <property type="match status" value="1"/>
</dbReference>
<dbReference type="InterPro" id="IPR017904">
    <property type="entry name" value="ADF/Cofilin"/>
</dbReference>
<evidence type="ECO:0000256" key="2">
    <source>
        <dbReference type="ARBA" id="ARBA00023203"/>
    </source>
</evidence>
<dbReference type="GO" id="GO:0015629">
    <property type="term" value="C:actin cytoskeleton"/>
    <property type="evidence" value="ECO:0007669"/>
    <property type="project" value="InterPro"/>
</dbReference>
<dbReference type="OrthoDB" id="25672at2759"/>
<dbReference type="InterPro" id="IPR002108">
    <property type="entry name" value="ADF-H"/>
</dbReference>
<evidence type="ECO:0000259" key="3">
    <source>
        <dbReference type="PROSITE" id="PS51263"/>
    </source>
</evidence>
<dbReference type="SUPFAM" id="SSF55753">
    <property type="entry name" value="Actin depolymerizing proteins"/>
    <property type="match status" value="1"/>
</dbReference>
<organism evidence="4 5">
    <name type="scientific">Entamoeba invadens IP1</name>
    <dbReference type="NCBI Taxonomy" id="370355"/>
    <lineage>
        <taxon>Eukaryota</taxon>
        <taxon>Amoebozoa</taxon>
        <taxon>Evosea</taxon>
        <taxon>Archamoebae</taxon>
        <taxon>Mastigamoebida</taxon>
        <taxon>Entamoebidae</taxon>
        <taxon>Entamoeba</taxon>
    </lineage>
</organism>
<evidence type="ECO:0000313" key="5">
    <source>
        <dbReference type="Proteomes" id="UP000014680"/>
    </source>
</evidence>
<evidence type="ECO:0000313" key="4">
    <source>
        <dbReference type="EMBL" id="ELP88710.1"/>
    </source>
</evidence>
<dbReference type="GO" id="GO:0030042">
    <property type="term" value="P:actin filament depolymerization"/>
    <property type="evidence" value="ECO:0007669"/>
    <property type="project" value="InterPro"/>
</dbReference>
<dbReference type="GeneID" id="14887704"/>
<dbReference type="RefSeq" id="XP_004255481.1">
    <property type="nucleotide sequence ID" value="XM_004255433.1"/>
</dbReference>
<dbReference type="InterPro" id="IPR029006">
    <property type="entry name" value="ADF-H/Gelsolin-like_dom_sf"/>
</dbReference>
<dbReference type="KEGG" id="eiv:EIN_530700"/>